<dbReference type="GO" id="GO:0016787">
    <property type="term" value="F:hydrolase activity"/>
    <property type="evidence" value="ECO:0007669"/>
    <property type="project" value="UniProtKB-KW"/>
</dbReference>
<evidence type="ECO:0000256" key="1">
    <source>
        <dbReference type="ARBA" id="ARBA00001946"/>
    </source>
</evidence>
<dbReference type="SUPFAM" id="SSF88713">
    <property type="entry name" value="Glycoside hydrolase/deacetylase"/>
    <property type="match status" value="1"/>
</dbReference>
<evidence type="ECO:0000256" key="3">
    <source>
        <dbReference type="ARBA" id="ARBA00022801"/>
    </source>
</evidence>
<proteinExistence type="predicted"/>
<organism evidence="6 7">
    <name type="scientific">Deinococcus koreensis</name>
    <dbReference type="NCBI Taxonomy" id="2054903"/>
    <lineage>
        <taxon>Bacteria</taxon>
        <taxon>Thermotogati</taxon>
        <taxon>Deinococcota</taxon>
        <taxon>Deinococci</taxon>
        <taxon>Deinococcales</taxon>
        <taxon>Deinococcaceae</taxon>
        <taxon>Deinococcus</taxon>
    </lineage>
</organism>
<dbReference type="Proteomes" id="UP000236379">
    <property type="component" value="Unassembled WGS sequence"/>
</dbReference>
<comment type="cofactor">
    <cofactor evidence="1">
        <name>Mg(2+)</name>
        <dbReference type="ChEBI" id="CHEBI:18420"/>
    </cofactor>
</comment>
<dbReference type="GO" id="GO:0046872">
    <property type="term" value="F:metal ion binding"/>
    <property type="evidence" value="ECO:0007669"/>
    <property type="project" value="UniProtKB-KW"/>
</dbReference>
<keyword evidence="3" id="KW-0378">Hydrolase</keyword>
<evidence type="ECO:0000313" key="6">
    <source>
        <dbReference type="EMBL" id="PNY81594.1"/>
    </source>
</evidence>
<protein>
    <recommendedName>
        <fullName evidence="8">ChbG/HpnK family deacetylase</fullName>
    </recommendedName>
</protein>
<accession>A0A2K3UYI8</accession>
<dbReference type="GO" id="GO:0019213">
    <property type="term" value="F:deacetylase activity"/>
    <property type="evidence" value="ECO:0007669"/>
    <property type="project" value="TreeGrafter"/>
</dbReference>
<name>A0A2K3UYI8_9DEIO</name>
<dbReference type="GO" id="GO:0005975">
    <property type="term" value="P:carbohydrate metabolic process"/>
    <property type="evidence" value="ECO:0007669"/>
    <property type="project" value="InterPro"/>
</dbReference>
<dbReference type="PANTHER" id="PTHR31609">
    <property type="entry name" value="YDJC DEACETYLASE FAMILY MEMBER"/>
    <property type="match status" value="1"/>
</dbReference>
<dbReference type="EMBL" id="PPPD01000001">
    <property type="protein sequence ID" value="PNY81594.1"/>
    <property type="molecule type" value="Genomic_DNA"/>
</dbReference>
<dbReference type="RefSeq" id="WP_103312037.1">
    <property type="nucleotide sequence ID" value="NZ_PPPD01000001.1"/>
</dbReference>
<evidence type="ECO:0000256" key="5">
    <source>
        <dbReference type="ARBA" id="ARBA00023277"/>
    </source>
</evidence>
<dbReference type="Gene3D" id="3.20.20.370">
    <property type="entry name" value="Glycoside hydrolase/deacetylase"/>
    <property type="match status" value="1"/>
</dbReference>
<dbReference type="Pfam" id="PF04794">
    <property type="entry name" value="YdjC"/>
    <property type="match status" value="1"/>
</dbReference>
<sequence>MRPNPLLTDLGFSPSDRVVIFHADDIGMCEATVGAYADLLDAGTLSSAALMVPCVAAAEGAAVARAHPNADLGVHLTITSEWAEFRWGPVSSRDRAGGLLDAEGFFPRGTAEIQASGRPEAVRRELAAQVDRARAWGVDITHMDSHMGALAHPKFLPGVMALSRQEGVPAMYPRHGIRGWRAQGFDLAGAAVAWQYGRALERRRFPLVDHLYMLPLHEGGDHLEVTRRALRELPPGITHFILHPAQDTPELRAIAPDWPGRVANYEAFRDPRMKDVIAQSGVQVMGYRPLRDWMRANRPARPAAAS</sequence>
<keyword evidence="7" id="KW-1185">Reference proteome</keyword>
<evidence type="ECO:0008006" key="8">
    <source>
        <dbReference type="Google" id="ProtNLM"/>
    </source>
</evidence>
<gene>
    <name evidence="6" type="ORF">CVO96_09600</name>
</gene>
<keyword evidence="5" id="KW-0119">Carbohydrate metabolism</keyword>
<reference evidence="6 7" key="1">
    <citation type="submission" date="2018-01" db="EMBL/GenBank/DDBJ databases">
        <title>Deinococcus koreensis sp. nov., a radiation-resistant bacterium isolated from river water.</title>
        <authorList>
            <person name="Choi A."/>
        </authorList>
    </citation>
    <scope>NUCLEOTIDE SEQUENCE [LARGE SCALE GENOMIC DNA]</scope>
    <source>
        <strain evidence="6 7">SJW1-2</strain>
    </source>
</reference>
<keyword evidence="4" id="KW-0460">Magnesium</keyword>
<dbReference type="InterPro" id="IPR011330">
    <property type="entry name" value="Glyco_hydro/deAcase_b/a-brl"/>
</dbReference>
<dbReference type="CDD" id="cd10802">
    <property type="entry name" value="YdjC_TTHB029_like"/>
    <property type="match status" value="1"/>
</dbReference>
<comment type="caution">
    <text evidence="6">The sequence shown here is derived from an EMBL/GenBank/DDBJ whole genome shotgun (WGS) entry which is preliminary data.</text>
</comment>
<dbReference type="AlphaFoldDB" id="A0A2K3UYI8"/>
<evidence type="ECO:0000256" key="2">
    <source>
        <dbReference type="ARBA" id="ARBA00022723"/>
    </source>
</evidence>
<keyword evidence="2" id="KW-0479">Metal-binding</keyword>
<evidence type="ECO:0000313" key="7">
    <source>
        <dbReference type="Proteomes" id="UP000236379"/>
    </source>
</evidence>
<dbReference type="OrthoDB" id="9774177at2"/>
<evidence type="ECO:0000256" key="4">
    <source>
        <dbReference type="ARBA" id="ARBA00022842"/>
    </source>
</evidence>
<dbReference type="PANTHER" id="PTHR31609:SF1">
    <property type="entry name" value="CARBOHYDRATE DEACETYLASE"/>
    <property type="match status" value="1"/>
</dbReference>
<dbReference type="InterPro" id="IPR006879">
    <property type="entry name" value="YdjC-like"/>
</dbReference>